<evidence type="ECO:0000256" key="1">
    <source>
        <dbReference type="PROSITE-ProRule" id="PRU00339"/>
    </source>
</evidence>
<dbReference type="SMART" id="SM00028">
    <property type="entry name" value="TPR"/>
    <property type="match status" value="5"/>
</dbReference>
<dbReference type="InterPro" id="IPR011990">
    <property type="entry name" value="TPR-like_helical_dom_sf"/>
</dbReference>
<dbReference type="Proteomes" id="UP000823769">
    <property type="component" value="Unassembled WGS sequence"/>
</dbReference>
<dbReference type="InterPro" id="IPR019734">
    <property type="entry name" value="TPR_rpt"/>
</dbReference>
<dbReference type="GO" id="GO:0006396">
    <property type="term" value="P:RNA processing"/>
    <property type="evidence" value="ECO:0007669"/>
    <property type="project" value="InterPro"/>
</dbReference>
<dbReference type="SUPFAM" id="SSF48452">
    <property type="entry name" value="TPR-like"/>
    <property type="match status" value="2"/>
</dbReference>
<dbReference type="EMBL" id="JADILW010000020">
    <property type="protein sequence ID" value="MBO8479748.1"/>
    <property type="molecule type" value="Genomic_DNA"/>
</dbReference>
<dbReference type="PROSITE" id="PS50005">
    <property type="entry name" value="TPR"/>
    <property type="match status" value="2"/>
</dbReference>
<dbReference type="SMART" id="SM00386">
    <property type="entry name" value="HAT"/>
    <property type="match status" value="2"/>
</dbReference>
<dbReference type="Pfam" id="PF14559">
    <property type="entry name" value="TPR_19"/>
    <property type="match status" value="1"/>
</dbReference>
<proteinExistence type="predicted"/>
<dbReference type="PROSITE" id="PS50293">
    <property type="entry name" value="TPR_REGION"/>
    <property type="match status" value="1"/>
</dbReference>
<feature type="chain" id="PRO_5038626784" evidence="2">
    <location>
        <begin position="27"/>
        <end position="419"/>
    </location>
</feature>
<sequence length="419" mass="47648">MRKTVVYIMTAACLLLLCGYASGRSADVGRFLSGVTHYSAGRFDLAAEIFTRLHETSPDDDAVNYYLGLTDYALGRLDSAEVHLGLAVSQDTTNQWYLQALGTLYSVQGRRSDFATVCEKLLKLSPAQYNTPYTLTVIGDEKMNRRDDAGALEYYDRALELDPDYAPAELGKLEILRFTGNFPPFFLTLDHFLRNEIVRDEIKSDYLGMLIDNMDSRFYWVWGEQLGKLVDLCYRQAPADPVSNLNKLRMCIIENKQDSVIYMCNRLAEVSRQAGDKENLVLALSTAGDMSYQMGDRREAYRYYDEALEVDPDCAPVLNNYAYYLSEEGRSLRKALKMSRRTIELEPDNATYLDTCGWILYLLGRPKEAKPLFKHAMLYGGKDSSVVLEHYSVILGELGEKDLSIYYHSLAEQKKAQQQ</sequence>
<evidence type="ECO:0000313" key="3">
    <source>
        <dbReference type="EMBL" id="MBO8479748.1"/>
    </source>
</evidence>
<keyword evidence="1" id="KW-0802">TPR repeat</keyword>
<accession>A0A9D9NNN3</accession>
<name>A0A9D9NNN3_9BACT</name>
<gene>
    <name evidence="3" type="ORF">IAB76_01350</name>
</gene>
<protein>
    <submittedName>
        <fullName evidence="3">Tetratricopeptide repeat protein</fullName>
    </submittedName>
</protein>
<feature type="repeat" description="TPR" evidence="1">
    <location>
        <begin position="132"/>
        <end position="165"/>
    </location>
</feature>
<dbReference type="PANTHER" id="PTHR12558">
    <property type="entry name" value="CELL DIVISION CYCLE 16,23,27"/>
    <property type="match status" value="1"/>
</dbReference>
<reference evidence="3" key="2">
    <citation type="journal article" date="2021" name="PeerJ">
        <title>Extensive microbial diversity within the chicken gut microbiome revealed by metagenomics and culture.</title>
        <authorList>
            <person name="Gilroy R."/>
            <person name="Ravi A."/>
            <person name="Getino M."/>
            <person name="Pursley I."/>
            <person name="Horton D.L."/>
            <person name="Alikhan N.F."/>
            <person name="Baker D."/>
            <person name="Gharbi K."/>
            <person name="Hall N."/>
            <person name="Watson M."/>
            <person name="Adriaenssens E.M."/>
            <person name="Foster-Nyarko E."/>
            <person name="Jarju S."/>
            <person name="Secka A."/>
            <person name="Antonio M."/>
            <person name="Oren A."/>
            <person name="Chaudhuri R.R."/>
            <person name="La Ragione R."/>
            <person name="Hildebrand F."/>
            <person name="Pallen M.J."/>
        </authorList>
    </citation>
    <scope>NUCLEOTIDE SEQUENCE</scope>
    <source>
        <strain evidence="3">B3-1481</strain>
    </source>
</reference>
<dbReference type="Gene3D" id="1.25.40.10">
    <property type="entry name" value="Tetratricopeptide repeat domain"/>
    <property type="match status" value="2"/>
</dbReference>
<comment type="caution">
    <text evidence="3">The sequence shown here is derived from an EMBL/GenBank/DDBJ whole genome shotgun (WGS) entry which is preliminary data.</text>
</comment>
<keyword evidence="2" id="KW-0732">Signal</keyword>
<organism evidence="3 4">
    <name type="scientific">Candidatus Cryptobacteroides avistercoris</name>
    <dbReference type="NCBI Taxonomy" id="2840758"/>
    <lineage>
        <taxon>Bacteria</taxon>
        <taxon>Pseudomonadati</taxon>
        <taxon>Bacteroidota</taxon>
        <taxon>Bacteroidia</taxon>
        <taxon>Bacteroidales</taxon>
        <taxon>Candidatus Cryptobacteroides</taxon>
    </lineage>
</organism>
<feature type="repeat" description="TPR" evidence="1">
    <location>
        <begin position="281"/>
        <end position="314"/>
    </location>
</feature>
<dbReference type="PANTHER" id="PTHR12558:SF13">
    <property type="entry name" value="CELL DIVISION CYCLE PROTEIN 27 HOMOLOG"/>
    <property type="match status" value="1"/>
</dbReference>
<feature type="signal peptide" evidence="2">
    <location>
        <begin position="1"/>
        <end position="26"/>
    </location>
</feature>
<dbReference type="InterPro" id="IPR003107">
    <property type="entry name" value="HAT"/>
</dbReference>
<dbReference type="Pfam" id="PF13181">
    <property type="entry name" value="TPR_8"/>
    <property type="match status" value="1"/>
</dbReference>
<evidence type="ECO:0000256" key="2">
    <source>
        <dbReference type="SAM" id="SignalP"/>
    </source>
</evidence>
<reference evidence="3" key="1">
    <citation type="submission" date="2020-10" db="EMBL/GenBank/DDBJ databases">
        <authorList>
            <person name="Gilroy R."/>
        </authorList>
    </citation>
    <scope>NUCLEOTIDE SEQUENCE</scope>
    <source>
        <strain evidence="3">B3-1481</strain>
    </source>
</reference>
<dbReference type="AlphaFoldDB" id="A0A9D9NNN3"/>
<evidence type="ECO:0000313" key="4">
    <source>
        <dbReference type="Proteomes" id="UP000823769"/>
    </source>
</evidence>